<evidence type="ECO:0000313" key="1">
    <source>
        <dbReference type="EMBL" id="CAH3025209.1"/>
    </source>
</evidence>
<gene>
    <name evidence="1" type="ORF">PEVE_00025425</name>
</gene>
<proteinExistence type="predicted"/>
<name>A0ABN8M6F9_9CNID</name>
<dbReference type="EMBL" id="CALNXI010000342">
    <property type="protein sequence ID" value="CAH3025209.1"/>
    <property type="molecule type" value="Genomic_DNA"/>
</dbReference>
<accession>A0ABN8M6F9</accession>
<reference evidence="1 2" key="1">
    <citation type="submission" date="2022-05" db="EMBL/GenBank/DDBJ databases">
        <authorList>
            <consortium name="Genoscope - CEA"/>
            <person name="William W."/>
        </authorList>
    </citation>
    <scope>NUCLEOTIDE SEQUENCE [LARGE SCALE GENOMIC DNA]</scope>
</reference>
<comment type="caution">
    <text evidence="1">The sequence shown here is derived from an EMBL/GenBank/DDBJ whole genome shotgun (WGS) entry which is preliminary data.</text>
</comment>
<evidence type="ECO:0000313" key="2">
    <source>
        <dbReference type="Proteomes" id="UP001159427"/>
    </source>
</evidence>
<keyword evidence="2" id="KW-1185">Reference proteome</keyword>
<dbReference type="Proteomes" id="UP001159427">
    <property type="component" value="Unassembled WGS sequence"/>
</dbReference>
<protein>
    <submittedName>
        <fullName evidence="1">Uncharacterized protein</fullName>
    </submittedName>
</protein>
<organism evidence="1 2">
    <name type="scientific">Porites evermanni</name>
    <dbReference type="NCBI Taxonomy" id="104178"/>
    <lineage>
        <taxon>Eukaryota</taxon>
        <taxon>Metazoa</taxon>
        <taxon>Cnidaria</taxon>
        <taxon>Anthozoa</taxon>
        <taxon>Hexacorallia</taxon>
        <taxon>Scleractinia</taxon>
        <taxon>Fungiina</taxon>
        <taxon>Poritidae</taxon>
        <taxon>Porites</taxon>
    </lineage>
</organism>
<sequence>MYLPPNGEGDRYDYISDYECIFKHPVSHAGNKQEHWKKLQDAKTRLGGTTMQIRELAHFTNPEAADQIVSDHGFRAGLKKIDKDENDDDIIANLSWWSPIFTEDERKNVREHLAEVIKPFTEEREDDLDALKNQFATSDAFQPNPLRYGNHLFQYEINELCDHYSQLNLSMASRVTKYWERLVTSRSILFWYVAKQIAPGSLNATPMFYSQWKISTVKLS</sequence>